<keyword evidence="3" id="KW-1185">Reference proteome</keyword>
<protein>
    <submittedName>
        <fullName evidence="2">Uncharacterized protein</fullName>
    </submittedName>
</protein>
<dbReference type="RefSeq" id="WP_185085962.1">
    <property type="nucleotide sequence ID" value="NZ_JACHJB010000002.1"/>
</dbReference>
<evidence type="ECO:0000313" key="2">
    <source>
        <dbReference type="EMBL" id="MBB6348141.1"/>
    </source>
</evidence>
<comment type="caution">
    <text evidence="2">The sequence shown here is derived from an EMBL/GenBank/DDBJ whole genome shotgun (WGS) entry which is preliminary data.</text>
</comment>
<reference evidence="2 3" key="1">
    <citation type="submission" date="2020-08" db="EMBL/GenBank/DDBJ databases">
        <title>Sequencing the genomes of 1000 actinobacteria strains.</title>
        <authorList>
            <person name="Klenk H.-P."/>
        </authorList>
    </citation>
    <scope>NUCLEOTIDE SEQUENCE [LARGE SCALE GENOMIC DNA]</scope>
    <source>
        <strain evidence="2 3">DSM 45913</strain>
    </source>
</reference>
<name>A0A7X0F0Y3_9ACTN</name>
<accession>A0A7X0F0Y3</accession>
<evidence type="ECO:0000256" key="1">
    <source>
        <dbReference type="SAM" id="MobiDB-lite"/>
    </source>
</evidence>
<sequence length="102" mass="10561">MSYTDLPGRVGQILEALSSARLNTVHAPMMIALALIKRHETETTHRVLRARGAVDGSSAAEAGDARGDGAPGMSMTGMEWSTGWRRAIRGAPAAAAGAMGCP</sequence>
<gene>
    <name evidence="2" type="ORF">FHU36_004686</name>
</gene>
<dbReference type="AlphaFoldDB" id="A0A7X0F0Y3"/>
<dbReference type="EMBL" id="JACHJB010000002">
    <property type="protein sequence ID" value="MBB6348141.1"/>
    <property type="molecule type" value="Genomic_DNA"/>
</dbReference>
<organism evidence="2 3">
    <name type="scientific">Nonomuraea muscovyensis</name>
    <dbReference type="NCBI Taxonomy" id="1124761"/>
    <lineage>
        <taxon>Bacteria</taxon>
        <taxon>Bacillati</taxon>
        <taxon>Actinomycetota</taxon>
        <taxon>Actinomycetes</taxon>
        <taxon>Streptosporangiales</taxon>
        <taxon>Streptosporangiaceae</taxon>
        <taxon>Nonomuraea</taxon>
    </lineage>
</organism>
<feature type="region of interest" description="Disordered" evidence="1">
    <location>
        <begin position="50"/>
        <end position="76"/>
    </location>
</feature>
<feature type="compositionally biased region" description="Low complexity" evidence="1">
    <location>
        <begin position="53"/>
        <end position="62"/>
    </location>
</feature>
<proteinExistence type="predicted"/>
<evidence type="ECO:0000313" key="3">
    <source>
        <dbReference type="Proteomes" id="UP000583800"/>
    </source>
</evidence>
<dbReference type="Proteomes" id="UP000583800">
    <property type="component" value="Unassembled WGS sequence"/>
</dbReference>